<dbReference type="Pfam" id="PF00702">
    <property type="entry name" value="Hydrolase"/>
    <property type="match status" value="1"/>
</dbReference>
<dbReference type="SUPFAM" id="SSF81653">
    <property type="entry name" value="Calcium ATPase, transduction domain A"/>
    <property type="match status" value="1"/>
</dbReference>
<dbReference type="InterPro" id="IPR023299">
    <property type="entry name" value="ATPase_P-typ_cyto_dom_N"/>
</dbReference>
<keyword evidence="5 12" id="KW-0479">Metal-binding</keyword>
<keyword evidence="8" id="KW-0406">Ion transport</keyword>
<feature type="transmembrane region" description="Helical" evidence="12">
    <location>
        <begin position="238"/>
        <end position="256"/>
    </location>
</feature>
<keyword evidence="12" id="KW-1003">Cell membrane</keyword>
<evidence type="ECO:0000256" key="9">
    <source>
        <dbReference type="ARBA" id="ARBA00023136"/>
    </source>
</evidence>
<dbReference type="PROSITE" id="PS00154">
    <property type="entry name" value="ATPASE_E1_E2"/>
    <property type="match status" value="1"/>
</dbReference>
<evidence type="ECO:0000313" key="14">
    <source>
        <dbReference type="EMBL" id="GFZ26454.1"/>
    </source>
</evidence>
<dbReference type="InterPro" id="IPR059000">
    <property type="entry name" value="ATPase_P-type_domA"/>
</dbReference>
<evidence type="ECO:0000256" key="3">
    <source>
        <dbReference type="ARBA" id="ARBA00022539"/>
    </source>
</evidence>
<dbReference type="GO" id="GO:0046872">
    <property type="term" value="F:metal ion binding"/>
    <property type="evidence" value="ECO:0007669"/>
    <property type="project" value="UniProtKB-KW"/>
</dbReference>
<dbReference type="InterPro" id="IPR023298">
    <property type="entry name" value="ATPase_P-typ_TM_dom_sf"/>
</dbReference>
<evidence type="ECO:0000256" key="7">
    <source>
        <dbReference type="ARBA" id="ARBA00022989"/>
    </source>
</evidence>
<dbReference type="InterPro" id="IPR018303">
    <property type="entry name" value="ATPase_P-typ_P_site"/>
</dbReference>
<dbReference type="EMBL" id="BMAY01000002">
    <property type="protein sequence ID" value="GFZ26454.1"/>
    <property type="molecule type" value="Genomic_DNA"/>
</dbReference>
<sequence length="609" mass="65315">MTKLLTFMQRHANSLLLAMTILLPLGFAGKFWHLPLVFDGTMLVVTLLGGLPLILRASEALKYKTIGIELLISLAILGALFIHEYEEAGMVVWLFSLGEFLEKRTLNQTRKAIKDLVALTPQTAMKITDQATGSYEEVDIDEVAPGDLLLAKNGAKIPVDGLVVSGDAFVNEANITGEYQPKHKTHNSKVFAGTLVASGTLTIQAEKVGEDSTFGKLLELVEEAQDSKTQTQKTIDKFAQYYTPLVLLLALILGLLTKNLSLAITVLVLGCPGALVIGVPVSTVAGVGSAARRGIVVKGGGVLEKATQIDTLVFDKTGTITTGQAKVTQVQNFSAGQSEALKILASVENQSDHPLAKAIKAFYQEDTFYPVTESTTINGLGIKAVVNGQQVLVGNERLLQQYHIATTGLALPEAASHVLLAVDGKLQLGVAISDSLRPNLAHDLKKLQDYKLIMLSGDKTANVVQMTQGLGFTDVRGNMLPEDKANYLKQLQQQGHHVAFIGDGVNDSVAMANSDLAIAMGSGSDTVIDLADMILVKSDIAQLATALTFARRTVNNMKQNIALALLTVLLLFIGLFTGFIYMASGMLVHELSILLVIFNGMRLLKIKAN</sequence>
<keyword evidence="3" id="KW-0104">Cadmium</keyword>
<dbReference type="InterPro" id="IPR051014">
    <property type="entry name" value="Cation_Transport_ATPase_IB"/>
</dbReference>
<dbReference type="InterPro" id="IPR023214">
    <property type="entry name" value="HAD_sf"/>
</dbReference>
<dbReference type="SFLD" id="SFLDF00027">
    <property type="entry name" value="p-type_atpase"/>
    <property type="match status" value="1"/>
</dbReference>
<dbReference type="SFLD" id="SFLDG00002">
    <property type="entry name" value="C1.7:_P-type_atpase_like"/>
    <property type="match status" value="1"/>
</dbReference>
<dbReference type="InterPro" id="IPR008250">
    <property type="entry name" value="ATPase_P-typ_transduc_dom_A_sf"/>
</dbReference>
<dbReference type="GO" id="GO:0005886">
    <property type="term" value="C:plasma membrane"/>
    <property type="evidence" value="ECO:0007669"/>
    <property type="project" value="UniProtKB-SubCell"/>
</dbReference>
<dbReference type="PANTHER" id="PTHR48085">
    <property type="entry name" value="CADMIUM/ZINC-TRANSPORTING ATPASE HMA2-RELATED"/>
    <property type="match status" value="1"/>
</dbReference>
<evidence type="ECO:0000256" key="10">
    <source>
        <dbReference type="ARBA" id="ARBA00039103"/>
    </source>
</evidence>
<evidence type="ECO:0000256" key="8">
    <source>
        <dbReference type="ARBA" id="ARBA00023065"/>
    </source>
</evidence>
<dbReference type="SUPFAM" id="SSF81665">
    <property type="entry name" value="Calcium ATPase, transmembrane domain M"/>
    <property type="match status" value="1"/>
</dbReference>
<dbReference type="InterPro" id="IPR044492">
    <property type="entry name" value="P_typ_ATPase_HD_dom"/>
</dbReference>
<dbReference type="InterPro" id="IPR027256">
    <property type="entry name" value="P-typ_ATPase_IB"/>
</dbReference>
<dbReference type="NCBIfam" id="TIGR01525">
    <property type="entry name" value="ATPase-IB_hvy"/>
    <property type="match status" value="1"/>
</dbReference>
<dbReference type="CDD" id="cd02079">
    <property type="entry name" value="P-type_ATPase_HM"/>
    <property type="match status" value="1"/>
</dbReference>
<feature type="transmembrane region" description="Helical" evidence="12">
    <location>
        <begin position="262"/>
        <end position="288"/>
    </location>
</feature>
<dbReference type="RefSeq" id="WP_212780158.1">
    <property type="nucleotide sequence ID" value="NZ_BMAY01000002.1"/>
</dbReference>
<dbReference type="SUPFAM" id="SSF56784">
    <property type="entry name" value="HAD-like"/>
    <property type="match status" value="1"/>
</dbReference>
<dbReference type="GO" id="GO:0016887">
    <property type="term" value="F:ATP hydrolysis activity"/>
    <property type="evidence" value="ECO:0007669"/>
    <property type="project" value="InterPro"/>
</dbReference>
<comment type="catalytic activity">
    <reaction evidence="11">
        <text>Cd(2+)(in) + ATP + H2O = Cd(2+)(out) + ADP + phosphate + H(+)</text>
        <dbReference type="Rhea" id="RHEA:12132"/>
        <dbReference type="ChEBI" id="CHEBI:15377"/>
        <dbReference type="ChEBI" id="CHEBI:15378"/>
        <dbReference type="ChEBI" id="CHEBI:30616"/>
        <dbReference type="ChEBI" id="CHEBI:43474"/>
        <dbReference type="ChEBI" id="CHEBI:48775"/>
        <dbReference type="ChEBI" id="CHEBI:456216"/>
        <dbReference type="EC" id="7.2.2.21"/>
    </reaction>
</comment>
<evidence type="ECO:0000256" key="1">
    <source>
        <dbReference type="ARBA" id="ARBA00004651"/>
    </source>
</evidence>
<keyword evidence="6" id="KW-1278">Translocase</keyword>
<dbReference type="Pfam" id="PF00122">
    <property type="entry name" value="E1-E2_ATPase"/>
    <property type="match status" value="1"/>
</dbReference>
<dbReference type="AlphaFoldDB" id="A0A916QGA3"/>
<comment type="similarity">
    <text evidence="2 12">Belongs to the cation transport ATPase (P-type) (TC 3.A.3) family. Type IB subfamily.</text>
</comment>
<dbReference type="Proteomes" id="UP000677218">
    <property type="component" value="Unassembled WGS sequence"/>
</dbReference>
<evidence type="ECO:0000256" key="11">
    <source>
        <dbReference type="ARBA" id="ARBA00049338"/>
    </source>
</evidence>
<dbReference type="InterPro" id="IPR036412">
    <property type="entry name" value="HAD-like_sf"/>
</dbReference>
<keyword evidence="15" id="KW-1185">Reference proteome</keyword>
<evidence type="ECO:0000256" key="5">
    <source>
        <dbReference type="ARBA" id="ARBA00022723"/>
    </source>
</evidence>
<evidence type="ECO:0000313" key="15">
    <source>
        <dbReference type="Proteomes" id="UP000677218"/>
    </source>
</evidence>
<gene>
    <name evidence="14" type="primary">zntA_1</name>
    <name evidence="14" type="ORF">LCB40_03340</name>
</gene>
<keyword evidence="4 12" id="KW-0812">Transmembrane</keyword>
<dbReference type="Gene3D" id="3.40.50.1000">
    <property type="entry name" value="HAD superfamily/HAD-like"/>
    <property type="match status" value="1"/>
</dbReference>
<name>A0A916QGA3_9LACO</name>
<evidence type="ECO:0000256" key="6">
    <source>
        <dbReference type="ARBA" id="ARBA00022967"/>
    </source>
</evidence>
<feature type="transmembrane region" description="Helical" evidence="12">
    <location>
        <begin position="561"/>
        <end position="581"/>
    </location>
</feature>
<dbReference type="Gene3D" id="2.70.150.10">
    <property type="entry name" value="Calcium-transporting ATPase, cytoplasmic transduction domain A"/>
    <property type="match status" value="1"/>
</dbReference>
<dbReference type="GO" id="GO:0005524">
    <property type="term" value="F:ATP binding"/>
    <property type="evidence" value="ECO:0007669"/>
    <property type="project" value="UniProtKB-UniRule"/>
</dbReference>
<organism evidence="14 15">
    <name type="scientific">Lactobacillus corticis</name>
    <dbReference type="NCBI Taxonomy" id="2201249"/>
    <lineage>
        <taxon>Bacteria</taxon>
        <taxon>Bacillati</taxon>
        <taxon>Bacillota</taxon>
        <taxon>Bacilli</taxon>
        <taxon>Lactobacillales</taxon>
        <taxon>Lactobacillaceae</taxon>
        <taxon>Lactobacillus</taxon>
    </lineage>
</organism>
<keyword evidence="12" id="KW-0547">Nucleotide-binding</keyword>
<dbReference type="GO" id="GO:0008551">
    <property type="term" value="F:P-type cadmium transporter activity"/>
    <property type="evidence" value="ECO:0007669"/>
    <property type="project" value="UniProtKB-EC"/>
</dbReference>
<dbReference type="EC" id="7.2.2.21" evidence="10"/>
<evidence type="ECO:0000256" key="2">
    <source>
        <dbReference type="ARBA" id="ARBA00006024"/>
    </source>
</evidence>
<proteinExistence type="inferred from homology"/>
<keyword evidence="8" id="KW-0813">Transport</keyword>
<keyword evidence="9 12" id="KW-0472">Membrane</keyword>
<dbReference type="FunFam" id="2.70.150.10:FF:000002">
    <property type="entry name" value="Copper-transporting ATPase 1, putative"/>
    <property type="match status" value="1"/>
</dbReference>
<feature type="transmembrane region" description="Helical" evidence="12">
    <location>
        <begin position="587"/>
        <end position="604"/>
    </location>
</feature>
<feature type="transmembrane region" description="Helical" evidence="12">
    <location>
        <begin position="38"/>
        <end position="54"/>
    </location>
</feature>
<dbReference type="PANTHER" id="PTHR48085:SF5">
    <property type="entry name" value="CADMIUM_ZINC-TRANSPORTING ATPASE HMA4-RELATED"/>
    <property type="match status" value="1"/>
</dbReference>
<comment type="caution">
    <text evidence="14">The sequence shown here is derived from an EMBL/GenBank/DDBJ whole genome shotgun (WGS) entry which is preliminary data.</text>
</comment>
<accession>A0A916QGA3</accession>
<dbReference type="InterPro" id="IPR001757">
    <property type="entry name" value="P_typ_ATPase"/>
</dbReference>
<dbReference type="SFLD" id="SFLDS00003">
    <property type="entry name" value="Haloacid_Dehalogenase"/>
    <property type="match status" value="1"/>
</dbReference>
<dbReference type="NCBIfam" id="TIGR01512">
    <property type="entry name" value="ATPase-IB2_Cd"/>
    <property type="match status" value="1"/>
</dbReference>
<reference evidence="14" key="1">
    <citation type="submission" date="2020-08" db="EMBL/GenBank/DDBJ databases">
        <title>Taxonomic study for Lactobacillus species isolated from hardwood bark.</title>
        <authorList>
            <person name="Tohno M."/>
            <person name="Tanizawa Y."/>
        </authorList>
    </citation>
    <scope>NUCLEOTIDE SEQUENCE</scope>
    <source>
        <strain evidence="14">B40</strain>
    </source>
</reference>
<dbReference type="PRINTS" id="PR00119">
    <property type="entry name" value="CATATPASE"/>
</dbReference>
<evidence type="ECO:0000256" key="12">
    <source>
        <dbReference type="RuleBase" id="RU362081"/>
    </source>
</evidence>
<keyword evidence="7 12" id="KW-1133">Transmembrane helix</keyword>
<protein>
    <recommendedName>
        <fullName evidence="10">Cd(2+)-exporting ATPase</fullName>
        <ecNumber evidence="10">7.2.2.21</ecNumber>
    </recommendedName>
</protein>
<keyword evidence="12" id="KW-0067">ATP-binding</keyword>
<evidence type="ECO:0000259" key="13">
    <source>
        <dbReference type="Pfam" id="PF00122"/>
    </source>
</evidence>
<dbReference type="Gene3D" id="3.40.1110.10">
    <property type="entry name" value="Calcium-transporting ATPase, cytoplasmic domain N"/>
    <property type="match status" value="1"/>
</dbReference>
<feature type="domain" description="P-type ATPase A" evidence="13">
    <location>
        <begin position="119"/>
        <end position="222"/>
    </location>
</feature>
<comment type="subcellular location">
    <subcellularLocation>
        <location evidence="1">Cell membrane</location>
        <topology evidence="1">Multi-pass membrane protein</topology>
    </subcellularLocation>
</comment>
<evidence type="ECO:0000256" key="4">
    <source>
        <dbReference type="ARBA" id="ARBA00022692"/>
    </source>
</evidence>
<dbReference type="NCBIfam" id="TIGR01494">
    <property type="entry name" value="ATPase_P-type"/>
    <property type="match status" value="1"/>
</dbReference>